<dbReference type="Pfam" id="PF02518">
    <property type="entry name" value="HATPase_c"/>
    <property type="match status" value="1"/>
</dbReference>
<evidence type="ECO:0000313" key="14">
    <source>
        <dbReference type="EMBL" id="EPG75356.1"/>
    </source>
</evidence>
<dbReference type="SMART" id="SM00091">
    <property type="entry name" value="PAS"/>
    <property type="match status" value="1"/>
</dbReference>
<evidence type="ECO:0000256" key="5">
    <source>
        <dbReference type="ARBA" id="ARBA00022741"/>
    </source>
</evidence>
<feature type="domain" description="Response regulatory" evidence="12">
    <location>
        <begin position="639"/>
        <end position="755"/>
    </location>
</feature>
<evidence type="ECO:0000259" key="13">
    <source>
        <dbReference type="PROSITE" id="PS50112"/>
    </source>
</evidence>
<keyword evidence="5" id="KW-0547">Nucleotide-binding</keyword>
<dbReference type="PROSITE" id="PS50112">
    <property type="entry name" value="PAS"/>
    <property type="match status" value="1"/>
</dbReference>
<dbReference type="SUPFAM" id="SSF55785">
    <property type="entry name" value="PYP-like sensor domain (PAS domain)"/>
    <property type="match status" value="1"/>
</dbReference>
<dbReference type="InterPro" id="IPR029016">
    <property type="entry name" value="GAF-like_dom_sf"/>
</dbReference>
<dbReference type="Gene3D" id="3.40.50.2300">
    <property type="match status" value="1"/>
</dbReference>
<dbReference type="InterPro" id="IPR000014">
    <property type="entry name" value="PAS"/>
</dbReference>
<dbReference type="InterPro" id="IPR003594">
    <property type="entry name" value="HATPase_dom"/>
</dbReference>
<dbReference type="GO" id="GO:0005524">
    <property type="term" value="F:ATP binding"/>
    <property type="evidence" value="ECO:0007669"/>
    <property type="project" value="UniProtKB-KW"/>
</dbReference>
<dbReference type="SUPFAM" id="SSF55781">
    <property type="entry name" value="GAF domain-like"/>
    <property type="match status" value="1"/>
</dbReference>
<evidence type="ECO:0000256" key="6">
    <source>
        <dbReference type="ARBA" id="ARBA00022777"/>
    </source>
</evidence>
<dbReference type="CDD" id="cd00082">
    <property type="entry name" value="HisKA"/>
    <property type="match status" value="1"/>
</dbReference>
<dbReference type="GO" id="GO:0006355">
    <property type="term" value="P:regulation of DNA-templated transcription"/>
    <property type="evidence" value="ECO:0007669"/>
    <property type="project" value="InterPro"/>
</dbReference>
<name>S3UY55_9LEPT</name>
<dbReference type="Gene3D" id="1.10.287.130">
    <property type="match status" value="1"/>
</dbReference>
<dbReference type="EMBL" id="AKWZ02000003">
    <property type="protein sequence ID" value="EPG75356.1"/>
    <property type="molecule type" value="Genomic_DNA"/>
</dbReference>
<dbReference type="NCBIfam" id="TIGR00229">
    <property type="entry name" value="sensory_box"/>
    <property type="match status" value="1"/>
</dbReference>
<dbReference type="Pfam" id="PF00512">
    <property type="entry name" value="HisKA"/>
    <property type="match status" value="1"/>
</dbReference>
<accession>S3UY55</accession>
<dbReference type="EC" id="2.7.13.3" evidence="2"/>
<dbReference type="SMART" id="SM00388">
    <property type="entry name" value="HisKA"/>
    <property type="match status" value="1"/>
</dbReference>
<feature type="domain" description="Histidine kinase" evidence="11">
    <location>
        <begin position="399"/>
        <end position="620"/>
    </location>
</feature>
<evidence type="ECO:0000256" key="2">
    <source>
        <dbReference type="ARBA" id="ARBA00012438"/>
    </source>
</evidence>
<keyword evidence="7" id="KW-0067">ATP-binding</keyword>
<keyword evidence="8" id="KW-0902">Two-component regulatory system</keyword>
<evidence type="ECO:0000256" key="9">
    <source>
        <dbReference type="PROSITE-ProRule" id="PRU00169"/>
    </source>
</evidence>
<evidence type="ECO:0000259" key="11">
    <source>
        <dbReference type="PROSITE" id="PS50109"/>
    </source>
</evidence>
<dbReference type="InterPro" id="IPR005467">
    <property type="entry name" value="His_kinase_dom"/>
</dbReference>
<keyword evidence="4" id="KW-0808">Transferase</keyword>
<reference evidence="14" key="1">
    <citation type="submission" date="2013-04" db="EMBL/GenBank/DDBJ databases">
        <authorList>
            <person name="Harkins D.M."/>
            <person name="Durkin A.S."/>
            <person name="Selengut J.D."/>
            <person name="Sanka R."/>
            <person name="DePew J."/>
            <person name="Purushe J."/>
            <person name="Ahmed A."/>
            <person name="van der Linden H."/>
            <person name="Goris M.G.A."/>
            <person name="Hartskeerl R.A."/>
            <person name="Vinetz J.M."/>
            <person name="Sutton G.G."/>
            <person name="Nelson W.C."/>
            <person name="Fouts D.E."/>
        </authorList>
    </citation>
    <scope>NUCLEOTIDE SEQUENCE [LARGE SCALE GENOMIC DNA]</scope>
    <source>
        <strain evidence="14">BUT 6</strain>
    </source>
</reference>
<feature type="transmembrane region" description="Helical" evidence="10">
    <location>
        <begin position="20"/>
        <end position="38"/>
    </location>
</feature>
<dbReference type="STRING" id="1193011.LEP1GSC058_2040"/>
<dbReference type="CDD" id="cd00130">
    <property type="entry name" value="PAS"/>
    <property type="match status" value="1"/>
</dbReference>
<evidence type="ECO:0000313" key="15">
    <source>
        <dbReference type="Proteomes" id="UP000014540"/>
    </source>
</evidence>
<dbReference type="SUPFAM" id="SSF47384">
    <property type="entry name" value="Homodimeric domain of signal transducing histidine kinase"/>
    <property type="match status" value="1"/>
</dbReference>
<dbReference type="PANTHER" id="PTHR43065:SF46">
    <property type="entry name" value="C4-DICARBOXYLATE TRANSPORT SENSOR PROTEIN DCTB"/>
    <property type="match status" value="1"/>
</dbReference>
<dbReference type="SUPFAM" id="SSF52172">
    <property type="entry name" value="CheY-like"/>
    <property type="match status" value="1"/>
</dbReference>
<dbReference type="InterPro" id="IPR011006">
    <property type="entry name" value="CheY-like_superfamily"/>
</dbReference>
<dbReference type="Proteomes" id="UP000014540">
    <property type="component" value="Unassembled WGS sequence"/>
</dbReference>
<comment type="caution">
    <text evidence="14">The sequence shown here is derived from an EMBL/GenBank/DDBJ whole genome shotgun (WGS) entry which is preliminary data.</text>
</comment>
<keyword evidence="10" id="KW-1133">Transmembrane helix</keyword>
<dbReference type="Pfam" id="PF00072">
    <property type="entry name" value="Response_reg"/>
    <property type="match status" value="1"/>
</dbReference>
<dbReference type="InterPro" id="IPR035965">
    <property type="entry name" value="PAS-like_dom_sf"/>
</dbReference>
<evidence type="ECO:0000256" key="8">
    <source>
        <dbReference type="ARBA" id="ARBA00023012"/>
    </source>
</evidence>
<dbReference type="GO" id="GO:0000155">
    <property type="term" value="F:phosphorelay sensor kinase activity"/>
    <property type="evidence" value="ECO:0007669"/>
    <property type="project" value="InterPro"/>
</dbReference>
<dbReference type="SMART" id="SM00387">
    <property type="entry name" value="HATPase_c"/>
    <property type="match status" value="1"/>
</dbReference>
<dbReference type="InterPro" id="IPR013767">
    <property type="entry name" value="PAS_fold"/>
</dbReference>
<dbReference type="InterPro" id="IPR003018">
    <property type="entry name" value="GAF"/>
</dbReference>
<evidence type="ECO:0000256" key="1">
    <source>
        <dbReference type="ARBA" id="ARBA00000085"/>
    </source>
</evidence>
<dbReference type="Gene3D" id="3.30.450.40">
    <property type="match status" value="1"/>
</dbReference>
<dbReference type="InterPro" id="IPR001789">
    <property type="entry name" value="Sig_transdc_resp-reg_receiver"/>
</dbReference>
<keyword evidence="6" id="KW-0418">Kinase</keyword>
<dbReference type="Pfam" id="PF13185">
    <property type="entry name" value="GAF_2"/>
    <property type="match status" value="1"/>
</dbReference>
<sequence length="762" mass="84922">MPWVAVYVTVFAMNRLSVRIILGLFFLLVISLFLLHNLGHSFQNGISSPILLVCFASIFLVLGFLSATIISSYVDREKLAFSSRAELRKAVQERERAEALLQILFDELPRSTPLHSLLNKLLATIEKFSPEMQTSIMLLNKERDRIETGISPSLPKPYIKSLEGIKIGPRAGSCGTSAFKGKLVVVTDIHTDPLWKDYKYLTMNYGLRACWSQPIYSPEGDVLGTFAIYYKKVHKPKDRDLRLIFFAAYLVRLAIQYQKFEEGRSKSESKYRDLVENASDGIFVANTDGKLLEINPSGSKMLGYSREELLTLNIKDLIQPEDLAATPLRGFNLQDRKSMILERKLIRKDKKPISVEISARYLDSGHLQGIVRDISERTAAERTLRQAQKMESIGLLAGGIAHDFNNLLTMILGTADVIRQICKSDPALKKHANRIIEASERGKAITRQLLLFASPGSTEMKPISIAPLLKEVTDMMRFSLPKNIHLETDFHSLNGIILGDSGHLHQAVLNLILNAKDAMPGGGNVYVRGGIISGRILRSRFPGANADNYIEIDITDTGIGMKAENKERIFEPFFTTKGNSGTGLGLSIVRGIITEHSGFIEVESELEKGTKFSLFFPAIRTAVDAIRKEEDNSKKINLNILIVDDEELVLEVLQEILTLAGSNVWTRKTGEGALAFYKEAPEKFDVIITDLGMPGMGGETLIDLLLQFNPKVNIIITSGNLEKEKKEILRMKGIKAFLDKPYKASEVYSALLEILKSDSLSG</sequence>
<dbReference type="CDD" id="cd00156">
    <property type="entry name" value="REC"/>
    <property type="match status" value="1"/>
</dbReference>
<keyword evidence="10" id="KW-0472">Membrane</keyword>
<dbReference type="Gene3D" id="3.30.450.20">
    <property type="entry name" value="PAS domain"/>
    <property type="match status" value="1"/>
</dbReference>
<evidence type="ECO:0000256" key="3">
    <source>
        <dbReference type="ARBA" id="ARBA00022553"/>
    </source>
</evidence>
<dbReference type="Pfam" id="PF00989">
    <property type="entry name" value="PAS"/>
    <property type="match status" value="1"/>
</dbReference>
<protein>
    <recommendedName>
        <fullName evidence="2">histidine kinase</fullName>
        <ecNumber evidence="2">2.7.13.3</ecNumber>
    </recommendedName>
</protein>
<dbReference type="PROSITE" id="PS50109">
    <property type="entry name" value="HIS_KIN"/>
    <property type="match status" value="1"/>
</dbReference>
<dbReference type="SMART" id="SM00448">
    <property type="entry name" value="REC"/>
    <property type="match status" value="1"/>
</dbReference>
<dbReference type="InterPro" id="IPR004358">
    <property type="entry name" value="Sig_transdc_His_kin-like_C"/>
</dbReference>
<keyword evidence="3 9" id="KW-0597">Phosphoprotein</keyword>
<comment type="catalytic activity">
    <reaction evidence="1">
        <text>ATP + protein L-histidine = ADP + protein N-phospho-L-histidine.</text>
        <dbReference type="EC" id="2.7.13.3"/>
    </reaction>
</comment>
<dbReference type="InterPro" id="IPR003661">
    <property type="entry name" value="HisK_dim/P_dom"/>
</dbReference>
<proteinExistence type="predicted"/>
<dbReference type="InterPro" id="IPR036890">
    <property type="entry name" value="HATPase_C_sf"/>
</dbReference>
<dbReference type="PROSITE" id="PS50110">
    <property type="entry name" value="RESPONSE_REGULATORY"/>
    <property type="match status" value="1"/>
</dbReference>
<organism evidence="14 15">
    <name type="scientific">Leptospira fainei serovar Hurstbridge str. BUT 6</name>
    <dbReference type="NCBI Taxonomy" id="1193011"/>
    <lineage>
        <taxon>Bacteria</taxon>
        <taxon>Pseudomonadati</taxon>
        <taxon>Spirochaetota</taxon>
        <taxon>Spirochaetia</taxon>
        <taxon>Leptospirales</taxon>
        <taxon>Leptospiraceae</taxon>
        <taxon>Leptospira</taxon>
    </lineage>
</organism>
<gene>
    <name evidence="14" type="ORF">LEP1GSC058_2040</name>
</gene>
<dbReference type="PRINTS" id="PR00344">
    <property type="entry name" value="BCTRLSENSOR"/>
</dbReference>
<evidence type="ECO:0000256" key="4">
    <source>
        <dbReference type="ARBA" id="ARBA00022679"/>
    </source>
</evidence>
<feature type="domain" description="PAS" evidence="13">
    <location>
        <begin position="267"/>
        <end position="322"/>
    </location>
</feature>
<keyword evidence="15" id="KW-1185">Reference proteome</keyword>
<dbReference type="PANTHER" id="PTHR43065">
    <property type="entry name" value="SENSOR HISTIDINE KINASE"/>
    <property type="match status" value="1"/>
</dbReference>
<feature type="modified residue" description="4-aspartylphosphate" evidence="9">
    <location>
        <position position="690"/>
    </location>
</feature>
<evidence type="ECO:0000259" key="12">
    <source>
        <dbReference type="PROSITE" id="PS50110"/>
    </source>
</evidence>
<feature type="transmembrane region" description="Helical" evidence="10">
    <location>
        <begin position="50"/>
        <end position="74"/>
    </location>
</feature>
<dbReference type="AlphaFoldDB" id="S3UY55"/>
<evidence type="ECO:0000256" key="7">
    <source>
        <dbReference type="ARBA" id="ARBA00022840"/>
    </source>
</evidence>
<dbReference type="InterPro" id="IPR036097">
    <property type="entry name" value="HisK_dim/P_sf"/>
</dbReference>
<dbReference type="SUPFAM" id="SSF55874">
    <property type="entry name" value="ATPase domain of HSP90 chaperone/DNA topoisomerase II/histidine kinase"/>
    <property type="match status" value="1"/>
</dbReference>
<dbReference type="Gene3D" id="3.30.565.10">
    <property type="entry name" value="Histidine kinase-like ATPase, C-terminal domain"/>
    <property type="match status" value="1"/>
</dbReference>
<keyword evidence="10" id="KW-0812">Transmembrane</keyword>
<evidence type="ECO:0000256" key="10">
    <source>
        <dbReference type="SAM" id="Phobius"/>
    </source>
</evidence>